<dbReference type="RefSeq" id="WP_340332503.1">
    <property type="nucleotide sequence ID" value="NZ_JAZHOF010000014.1"/>
</dbReference>
<sequence>MTSAHLTDTQSVPEAGFAGILRGRIHALAAWWSRYRTTRILSGLDDRTLKDIGATVPGGASAAVEARVLRHLESLR</sequence>
<dbReference type="Pfam" id="PF06568">
    <property type="entry name" value="YjiS-like"/>
    <property type="match status" value="1"/>
</dbReference>
<protein>
    <submittedName>
        <fullName evidence="2">DUF1127 domain-containing protein</fullName>
    </submittedName>
</protein>
<feature type="domain" description="YjiS-like" evidence="1">
    <location>
        <begin position="25"/>
        <end position="53"/>
    </location>
</feature>
<comment type="caution">
    <text evidence="2">The sequence shown here is derived from an EMBL/GenBank/DDBJ whole genome shotgun (WGS) entry which is preliminary data.</text>
</comment>
<keyword evidence="3" id="KW-1185">Reference proteome</keyword>
<reference evidence="2 3" key="1">
    <citation type="submission" date="2024-02" db="EMBL/GenBank/DDBJ databases">
        <title>Genome analysis and characterization of Microbaculum marinisediminis sp. nov., isolated from marine sediment.</title>
        <authorList>
            <person name="Du Z.-J."/>
            <person name="Ye Y.-Q."/>
            <person name="Zhang Z.-R."/>
            <person name="Yuan S.-M."/>
            <person name="Zhang X.-Y."/>
        </authorList>
    </citation>
    <scope>NUCLEOTIDE SEQUENCE [LARGE SCALE GENOMIC DNA]</scope>
    <source>
        <strain evidence="2 3">SDUM1044001</strain>
    </source>
</reference>
<name>A0AAW9RX17_9HYPH</name>
<organism evidence="2 3">
    <name type="scientific">Microbaculum marinum</name>
    <dbReference type="NCBI Taxonomy" id="1764581"/>
    <lineage>
        <taxon>Bacteria</taxon>
        <taxon>Pseudomonadati</taxon>
        <taxon>Pseudomonadota</taxon>
        <taxon>Alphaproteobacteria</taxon>
        <taxon>Hyphomicrobiales</taxon>
        <taxon>Tepidamorphaceae</taxon>
        <taxon>Microbaculum</taxon>
    </lineage>
</organism>
<accession>A0AAW9RX17</accession>
<evidence type="ECO:0000259" key="1">
    <source>
        <dbReference type="Pfam" id="PF06568"/>
    </source>
</evidence>
<dbReference type="EMBL" id="JAZHOF010000014">
    <property type="protein sequence ID" value="MEJ8574807.1"/>
    <property type="molecule type" value="Genomic_DNA"/>
</dbReference>
<evidence type="ECO:0000313" key="2">
    <source>
        <dbReference type="EMBL" id="MEJ8574807.1"/>
    </source>
</evidence>
<evidence type="ECO:0000313" key="3">
    <source>
        <dbReference type="Proteomes" id="UP001378188"/>
    </source>
</evidence>
<dbReference type="Proteomes" id="UP001378188">
    <property type="component" value="Unassembled WGS sequence"/>
</dbReference>
<dbReference type="InterPro" id="IPR009506">
    <property type="entry name" value="YjiS-like"/>
</dbReference>
<gene>
    <name evidence="2" type="ORF">V3328_25250</name>
</gene>
<proteinExistence type="predicted"/>
<dbReference type="AlphaFoldDB" id="A0AAW9RX17"/>